<dbReference type="AlphaFoldDB" id="A0A0E9RI01"/>
<dbReference type="EMBL" id="GBXM01080155">
    <property type="protein sequence ID" value="JAH28422.1"/>
    <property type="molecule type" value="Transcribed_RNA"/>
</dbReference>
<evidence type="ECO:0000313" key="1">
    <source>
        <dbReference type="EMBL" id="JAH28422.1"/>
    </source>
</evidence>
<reference evidence="1" key="2">
    <citation type="journal article" date="2015" name="Fish Shellfish Immunol.">
        <title>Early steps in the European eel (Anguilla anguilla)-Vibrio vulnificus interaction in the gills: Role of the RtxA13 toxin.</title>
        <authorList>
            <person name="Callol A."/>
            <person name="Pajuelo D."/>
            <person name="Ebbesson L."/>
            <person name="Teles M."/>
            <person name="MacKenzie S."/>
            <person name="Amaro C."/>
        </authorList>
    </citation>
    <scope>NUCLEOTIDE SEQUENCE</scope>
</reference>
<protein>
    <submittedName>
        <fullName evidence="1">Uncharacterized protein</fullName>
    </submittedName>
</protein>
<accession>A0A0E9RI01</accession>
<name>A0A0E9RI01_ANGAN</name>
<proteinExistence type="predicted"/>
<sequence length="36" mass="3946">MRTVKDVNCILMQAHSVRPTLGYSPLLCVDGEAAKK</sequence>
<reference evidence="1" key="1">
    <citation type="submission" date="2014-11" db="EMBL/GenBank/DDBJ databases">
        <authorList>
            <person name="Amaro Gonzalez C."/>
        </authorList>
    </citation>
    <scope>NUCLEOTIDE SEQUENCE</scope>
</reference>
<organism evidence="1">
    <name type="scientific">Anguilla anguilla</name>
    <name type="common">European freshwater eel</name>
    <name type="synonym">Muraena anguilla</name>
    <dbReference type="NCBI Taxonomy" id="7936"/>
    <lineage>
        <taxon>Eukaryota</taxon>
        <taxon>Metazoa</taxon>
        <taxon>Chordata</taxon>
        <taxon>Craniata</taxon>
        <taxon>Vertebrata</taxon>
        <taxon>Euteleostomi</taxon>
        <taxon>Actinopterygii</taxon>
        <taxon>Neopterygii</taxon>
        <taxon>Teleostei</taxon>
        <taxon>Anguilliformes</taxon>
        <taxon>Anguillidae</taxon>
        <taxon>Anguilla</taxon>
    </lineage>
</organism>